<sequence length="84" mass="9378">MEIAPTLAPAVAEKPAALPGWEEVFHMPLFRPGTSVRLGDQWETVSHVALRRQELAIYLVGHEASVSPNRLFLQPSAFTTVRQR</sequence>
<reference evidence="1 2" key="1">
    <citation type="submission" date="2016-10" db="EMBL/GenBank/DDBJ databases">
        <authorList>
            <person name="de Groot N.N."/>
        </authorList>
    </citation>
    <scope>NUCLEOTIDE SEQUENCE [LARGE SCALE GENOMIC DNA]</scope>
    <source>
        <strain evidence="1 2">DSM 16619</strain>
    </source>
</reference>
<evidence type="ECO:0000313" key="1">
    <source>
        <dbReference type="EMBL" id="SDC17362.1"/>
    </source>
</evidence>
<evidence type="ECO:0000313" key="2">
    <source>
        <dbReference type="Proteomes" id="UP000198781"/>
    </source>
</evidence>
<organism evidence="1 2">
    <name type="scientific">Paracidovorax valerianellae</name>
    <dbReference type="NCBI Taxonomy" id="187868"/>
    <lineage>
        <taxon>Bacteria</taxon>
        <taxon>Pseudomonadati</taxon>
        <taxon>Pseudomonadota</taxon>
        <taxon>Betaproteobacteria</taxon>
        <taxon>Burkholderiales</taxon>
        <taxon>Comamonadaceae</taxon>
        <taxon>Paracidovorax</taxon>
    </lineage>
</organism>
<dbReference type="AlphaFoldDB" id="A0A1G6JEU3"/>
<protein>
    <submittedName>
        <fullName evidence="1">Uncharacterized protein</fullName>
    </submittedName>
</protein>
<dbReference type="OrthoDB" id="8909306at2"/>
<proteinExistence type="predicted"/>
<gene>
    <name evidence="1" type="ORF">SAMN05192589_101390</name>
</gene>
<dbReference type="EMBL" id="FMZC01000001">
    <property type="protein sequence ID" value="SDC17362.1"/>
    <property type="molecule type" value="Genomic_DNA"/>
</dbReference>
<dbReference type="Proteomes" id="UP000198781">
    <property type="component" value="Unassembled WGS sequence"/>
</dbReference>
<accession>A0A1G6JEU3</accession>
<keyword evidence="2" id="KW-1185">Reference proteome</keyword>
<name>A0A1G6JEU3_9BURK</name>
<dbReference type="RefSeq" id="WP_092739732.1">
    <property type="nucleotide sequence ID" value="NZ_FMZC01000001.1"/>
</dbReference>